<sequence length="550" mass="62227">MARSKTLSRKDFLAELAELSASLRRTIEAEDVGFDPTPAAVAERRARVADPVTGFEYFTQHYFPHYVRHTDKSELHKYLYARLPEIIRATTGQNDAIAAPRGEAKSTIVSQLFVIWCIVLALKHYPVIIMDSIDQAYPMLEAIKAELQFNPRLLMDFPEATGGGRVWQAGTILTRNDIKVQVAGSGKKLRGLRHGPYRPDLAVLDDIENDEQVRNPEQRDKLDNWLKKTVLPLGGAGAKFDVVYIGTILHHDSVLSRTLKNPLWKRARFKALISWPHNMELWDKWEEVLRNNDEDGEFLARAFYEQHRAEMEDGAVVSWAARPLYTLMLIRARDGHSTFDAEYQNDPVNGEDAPFNGCITFWVNRLAEWRFYGSCDPSLGKAGNSRDPSALLVGGFNRFTGILDVVEARIKKRVPDRIISDVIELQREYHCLVWGVESVQFQEFLRTELVKRSAIAGIPVPARAVTPSTDKILRIESLQPHVANGLIRLHPSQTTLIEQLRHFPKADHDDGPDALHMLWMLAVSGASNFDFKAVPRRSRSGDRFGPSGGF</sequence>
<comment type="caution">
    <text evidence="1">The sequence shown here is derived from an EMBL/GenBank/DDBJ whole genome shotgun (WGS) entry which is preliminary data.</text>
</comment>
<organism evidence="1">
    <name type="scientific">Salmonella enterica subsp. houtenae serovar 45:g,z51:-</name>
    <dbReference type="NCBI Taxonomy" id="1967611"/>
    <lineage>
        <taxon>Bacteria</taxon>
        <taxon>Pseudomonadati</taxon>
        <taxon>Pseudomonadota</taxon>
        <taxon>Gammaproteobacteria</taxon>
        <taxon>Enterobacterales</taxon>
        <taxon>Enterobacteriaceae</taxon>
        <taxon>Salmonella</taxon>
    </lineage>
</organism>
<dbReference type="Gene3D" id="3.40.50.300">
    <property type="entry name" value="P-loop containing nucleotide triphosphate hydrolases"/>
    <property type="match status" value="1"/>
</dbReference>
<accession>A0A736RA21</accession>
<dbReference type="InterPro" id="IPR006517">
    <property type="entry name" value="Phage_terminase_lsu-like_C"/>
</dbReference>
<gene>
    <name evidence="1" type="primary">terL</name>
    <name evidence="1" type="ORF">GNB58_003851</name>
</gene>
<reference evidence="1" key="2">
    <citation type="submission" date="2018-07" db="EMBL/GenBank/DDBJ databases">
        <authorList>
            <consortium name="NCBI Pathogen Detection Project"/>
        </authorList>
    </citation>
    <scope>NUCLEOTIDE SEQUENCE</scope>
    <source>
        <strain evidence="1">2584-68</strain>
    </source>
</reference>
<reference evidence="1" key="1">
    <citation type="journal article" date="2018" name="Genome Biol.">
        <title>SKESA: strategic k-mer extension for scrupulous assemblies.</title>
        <authorList>
            <person name="Souvorov A."/>
            <person name="Agarwala R."/>
            <person name="Lipman D.J."/>
        </authorList>
    </citation>
    <scope>NUCLEOTIDE SEQUENCE</scope>
    <source>
        <strain evidence="1">2584-68</strain>
    </source>
</reference>
<protein>
    <submittedName>
        <fullName evidence="1">Phage terminase large subunit</fullName>
    </submittedName>
</protein>
<dbReference type="AlphaFoldDB" id="A0A736RA21"/>
<proteinExistence type="predicted"/>
<dbReference type="Gene3D" id="3.30.420.240">
    <property type="match status" value="1"/>
</dbReference>
<name>A0A736RA21_SALHO</name>
<dbReference type="EMBL" id="DAATAH010000057">
    <property type="protein sequence ID" value="HAE7766811.1"/>
    <property type="molecule type" value="Genomic_DNA"/>
</dbReference>
<dbReference type="InterPro" id="IPR027417">
    <property type="entry name" value="P-loop_NTPase"/>
</dbReference>
<dbReference type="NCBIfam" id="TIGR01630">
    <property type="entry name" value="psiM2_ORF9"/>
    <property type="match status" value="1"/>
</dbReference>
<evidence type="ECO:0000313" key="1">
    <source>
        <dbReference type="EMBL" id="HAE7766811.1"/>
    </source>
</evidence>